<feature type="transmembrane region" description="Helical" evidence="6">
    <location>
        <begin position="21"/>
        <end position="41"/>
    </location>
</feature>
<feature type="transmembrane region" description="Helical" evidence="6">
    <location>
        <begin position="192"/>
        <end position="211"/>
    </location>
</feature>
<dbReference type="RefSeq" id="WP_154525733.1">
    <property type="nucleotide sequence ID" value="NZ_JAXEDB010000014.1"/>
</dbReference>
<feature type="compositionally biased region" description="Basic and acidic residues" evidence="5">
    <location>
        <begin position="240"/>
        <end position="260"/>
    </location>
</feature>
<dbReference type="InterPro" id="IPR035952">
    <property type="entry name" value="Rhomboid-like_sf"/>
</dbReference>
<feature type="region of interest" description="Disordered" evidence="5">
    <location>
        <begin position="230"/>
        <end position="279"/>
    </location>
</feature>
<evidence type="ECO:0000256" key="6">
    <source>
        <dbReference type="SAM" id="Phobius"/>
    </source>
</evidence>
<name>A0A6L5X4M3_9FIRM</name>
<sequence length="341" mass="39784">MKLLRKMERRFGRYAIRNLSLVVIATYVFGYLCQFVAPRVLSYFTLDPAMIFQHGQVWRLVTWILIPPESLDFFTIIMLFFYYSIAKVLERTWGDFLFNVYIFGGLILTVVGACVMYGVLMAVGSPSALLNIQAIPYYCSTYYVNMSIFLAFALTYPDMEVLLYFFIPIRMKWMGWLYGAFLIYQFYKTPLWSGRILMIISLLNFLIYFFATKNMRSLSPQEFRRRAEFRKNSGVKSQKRRDVSNTSHGDRWNKSAEGGRKTGTAEQAESRRPSEGFRKIVPGGARHVCAICGRTELTNPELEFRYCSRCEGNYEYCQDHLFTHVHVKNGSRPHLAEEEKQ</sequence>
<dbReference type="AlphaFoldDB" id="A0A6L5X4M3"/>
<evidence type="ECO:0000256" key="2">
    <source>
        <dbReference type="ARBA" id="ARBA00022692"/>
    </source>
</evidence>
<proteinExistence type="predicted"/>
<feature type="transmembrane region" description="Helical" evidence="6">
    <location>
        <begin position="61"/>
        <end position="84"/>
    </location>
</feature>
<keyword evidence="2 6" id="KW-0812">Transmembrane</keyword>
<comment type="caution">
    <text evidence="7">The sequence shown here is derived from an EMBL/GenBank/DDBJ whole genome shotgun (WGS) entry which is preliminary data.</text>
</comment>
<gene>
    <name evidence="7" type="ORF">FYJ35_08960</name>
</gene>
<evidence type="ECO:0000256" key="1">
    <source>
        <dbReference type="ARBA" id="ARBA00004141"/>
    </source>
</evidence>
<evidence type="ECO:0000256" key="3">
    <source>
        <dbReference type="ARBA" id="ARBA00022989"/>
    </source>
</evidence>
<dbReference type="EMBL" id="VULZ01000009">
    <property type="protein sequence ID" value="MSS15160.1"/>
    <property type="molecule type" value="Genomic_DNA"/>
</dbReference>
<reference evidence="7 8" key="1">
    <citation type="submission" date="2019-08" db="EMBL/GenBank/DDBJ databases">
        <title>In-depth cultivation of the pig gut microbiome towards novel bacterial diversity and tailored functional studies.</title>
        <authorList>
            <person name="Wylensek D."/>
            <person name="Hitch T.C.A."/>
            <person name="Clavel T."/>
        </authorList>
    </citation>
    <scope>NUCLEOTIDE SEQUENCE [LARGE SCALE GENOMIC DNA]</scope>
    <source>
        <strain evidence="7 8">Oil+RF-744-WCA-WT-11</strain>
    </source>
</reference>
<keyword evidence="3 6" id="KW-1133">Transmembrane helix</keyword>
<feature type="transmembrane region" description="Helical" evidence="6">
    <location>
        <begin position="161"/>
        <end position="186"/>
    </location>
</feature>
<feature type="transmembrane region" description="Helical" evidence="6">
    <location>
        <begin position="96"/>
        <end position="123"/>
    </location>
</feature>
<organism evidence="7 8">
    <name type="scientific">Porcincola intestinalis</name>
    <dbReference type="NCBI Taxonomy" id="2606632"/>
    <lineage>
        <taxon>Bacteria</taxon>
        <taxon>Bacillati</taxon>
        <taxon>Bacillota</taxon>
        <taxon>Clostridia</taxon>
        <taxon>Lachnospirales</taxon>
        <taxon>Lachnospiraceae</taxon>
        <taxon>Porcincola</taxon>
    </lineage>
</organism>
<dbReference type="Proteomes" id="UP000481852">
    <property type="component" value="Unassembled WGS sequence"/>
</dbReference>
<evidence type="ECO:0000313" key="7">
    <source>
        <dbReference type="EMBL" id="MSS15160.1"/>
    </source>
</evidence>
<feature type="compositionally biased region" description="Basic and acidic residues" evidence="5">
    <location>
        <begin position="268"/>
        <end position="278"/>
    </location>
</feature>
<accession>A0A6L5X4M3</accession>
<evidence type="ECO:0008006" key="9">
    <source>
        <dbReference type="Google" id="ProtNLM"/>
    </source>
</evidence>
<keyword evidence="8" id="KW-1185">Reference proteome</keyword>
<keyword evidence="4 6" id="KW-0472">Membrane</keyword>
<dbReference type="SUPFAM" id="SSF144091">
    <property type="entry name" value="Rhomboid-like"/>
    <property type="match status" value="1"/>
</dbReference>
<evidence type="ECO:0000256" key="5">
    <source>
        <dbReference type="SAM" id="MobiDB-lite"/>
    </source>
</evidence>
<feature type="transmembrane region" description="Helical" evidence="6">
    <location>
        <begin position="135"/>
        <end position="154"/>
    </location>
</feature>
<evidence type="ECO:0000313" key="8">
    <source>
        <dbReference type="Proteomes" id="UP000481852"/>
    </source>
</evidence>
<comment type="subcellular location">
    <subcellularLocation>
        <location evidence="1">Membrane</location>
        <topology evidence="1">Multi-pass membrane protein</topology>
    </subcellularLocation>
</comment>
<dbReference type="GO" id="GO:0016020">
    <property type="term" value="C:membrane"/>
    <property type="evidence" value="ECO:0007669"/>
    <property type="project" value="UniProtKB-SubCell"/>
</dbReference>
<evidence type="ECO:0000256" key="4">
    <source>
        <dbReference type="ARBA" id="ARBA00023136"/>
    </source>
</evidence>
<protein>
    <recommendedName>
        <fullName evidence="9">Peptidase S54 rhomboid domain-containing protein</fullName>
    </recommendedName>
</protein>